<dbReference type="AlphaFoldDB" id="A0A7R8VLK8"/>
<sequence>MEDNLDTSSSKKDEMQLGPEYLVKDKIKIEPMLSGRIADIPVVTWPNSNIPEADVREVKLTTRLLGAGRGADLVPVSVSLLYPSHESGCVVARVCVPFDGERSRSDLMEFNSIKYFDGAVKSEVQDIFEPSSKSGSPSAELEEMGPTGLKPQAFASCLEQPSHLAAANRLPTASSSHLGLGFPLMILSIIRPNQGAGALTQDGLSYCISGIEFLTSSSVLR</sequence>
<dbReference type="EMBL" id="OA566664">
    <property type="protein sequence ID" value="CAD7199250.1"/>
    <property type="molecule type" value="Genomic_DNA"/>
</dbReference>
<proteinExistence type="predicted"/>
<gene>
    <name evidence="1" type="ORF">TDIB3V08_LOCUS5505</name>
</gene>
<reference evidence="1" key="1">
    <citation type="submission" date="2020-11" db="EMBL/GenBank/DDBJ databases">
        <authorList>
            <person name="Tran Van P."/>
        </authorList>
    </citation>
    <scope>NUCLEOTIDE SEQUENCE</scope>
</reference>
<evidence type="ECO:0000313" key="1">
    <source>
        <dbReference type="EMBL" id="CAD7199250.1"/>
    </source>
</evidence>
<accession>A0A7R8VLK8</accession>
<protein>
    <submittedName>
        <fullName evidence="1">Uncharacterized protein</fullName>
    </submittedName>
</protein>
<name>A0A7R8VLK8_TIMDO</name>
<organism evidence="1">
    <name type="scientific">Timema douglasi</name>
    <name type="common">Walking stick</name>
    <dbReference type="NCBI Taxonomy" id="61478"/>
    <lineage>
        <taxon>Eukaryota</taxon>
        <taxon>Metazoa</taxon>
        <taxon>Ecdysozoa</taxon>
        <taxon>Arthropoda</taxon>
        <taxon>Hexapoda</taxon>
        <taxon>Insecta</taxon>
        <taxon>Pterygota</taxon>
        <taxon>Neoptera</taxon>
        <taxon>Polyneoptera</taxon>
        <taxon>Phasmatodea</taxon>
        <taxon>Timematodea</taxon>
        <taxon>Timematoidea</taxon>
        <taxon>Timematidae</taxon>
        <taxon>Timema</taxon>
    </lineage>
</organism>